<evidence type="ECO:0000256" key="8">
    <source>
        <dbReference type="SAM" id="Phobius"/>
    </source>
</evidence>
<proteinExistence type="predicted"/>
<dbReference type="Pfam" id="PF01098">
    <property type="entry name" value="FTSW_RODA_SPOVE"/>
    <property type="match status" value="2"/>
</dbReference>
<sequence>MDGMRSSYSYDRGIRQTVDWWLVACYAALVVVGWISIYASIHSTEPSSIFDLGSRSGKQFLWMMVVFAVDLVILFVVNPKLWEVLTPPAYILILVLLVLVIFLSDNVKGSHSWFELGPVKFQPAEVSKITTSLMLALVMGRQGFRLGNPRDFFKVTMVIGLPMLAILGESETGSALVYVGYIFVLYREGLSGWWLFVLAMCILLFILTLTVGWWLSAAVLAVVCGLCCLTLLRRRWRTSLKFRRRVVRWTLLGFAAGALLIFATGFIFDNVLQDHQRSRIEVLLGMKEDPSGVGYNVRQSMIAIGSGGFAGKGFLNGTQTTFGFVPEQSTDFIFCTIGEEHGFLGCFAVIALYVFMIWRIMQDADRSREAFTRIYGNCLAACLFMHLFINIGMTIGLMPVIGIPLPLLSYGGSSLLAFSVLLFIFLALNRQENKYF</sequence>
<dbReference type="GO" id="GO:0051301">
    <property type="term" value="P:cell division"/>
    <property type="evidence" value="ECO:0007669"/>
    <property type="project" value="InterPro"/>
</dbReference>
<feature type="transmembrane region" description="Helical" evidence="8">
    <location>
        <begin position="60"/>
        <end position="77"/>
    </location>
</feature>
<dbReference type="NCBIfam" id="NF037961">
    <property type="entry name" value="RodA_shape"/>
    <property type="match status" value="1"/>
</dbReference>
<evidence type="ECO:0000256" key="5">
    <source>
        <dbReference type="ARBA" id="ARBA00023136"/>
    </source>
</evidence>
<protein>
    <recommendedName>
        <fullName evidence="7">Cell wall polymerase</fullName>
    </recommendedName>
    <alternativeName>
        <fullName evidence="6">Peptidoglycan polymerase</fullName>
    </alternativeName>
</protein>
<feature type="transmembrane region" description="Helical" evidence="8">
    <location>
        <begin position="164"/>
        <end position="186"/>
    </location>
</feature>
<dbReference type="GO" id="GO:0005886">
    <property type="term" value="C:plasma membrane"/>
    <property type="evidence" value="ECO:0007669"/>
    <property type="project" value="TreeGrafter"/>
</dbReference>
<keyword evidence="5 8" id="KW-0472">Membrane</keyword>
<feature type="transmembrane region" description="Helical" evidence="8">
    <location>
        <begin position="20"/>
        <end position="39"/>
    </location>
</feature>
<accession>A0A9D1GNP9</accession>
<reference evidence="9" key="2">
    <citation type="journal article" date="2021" name="PeerJ">
        <title>Extensive microbial diversity within the chicken gut microbiome revealed by metagenomics and culture.</title>
        <authorList>
            <person name="Gilroy R."/>
            <person name="Ravi A."/>
            <person name="Getino M."/>
            <person name="Pursley I."/>
            <person name="Horton D.L."/>
            <person name="Alikhan N.F."/>
            <person name="Baker D."/>
            <person name="Gharbi K."/>
            <person name="Hall N."/>
            <person name="Watson M."/>
            <person name="Adriaenssens E.M."/>
            <person name="Foster-Nyarko E."/>
            <person name="Jarju S."/>
            <person name="Secka A."/>
            <person name="Antonio M."/>
            <person name="Oren A."/>
            <person name="Chaudhuri R.R."/>
            <person name="La Ragione R."/>
            <person name="Hildebrand F."/>
            <person name="Pallen M.J."/>
        </authorList>
    </citation>
    <scope>NUCLEOTIDE SEQUENCE</scope>
    <source>
        <strain evidence="9">ChiHecec2B26-709</strain>
    </source>
</reference>
<comment type="caution">
    <text evidence="9">The sequence shown here is derived from an EMBL/GenBank/DDBJ whole genome shotgun (WGS) entry which is preliminary data.</text>
</comment>
<feature type="transmembrane region" description="Helical" evidence="8">
    <location>
        <begin position="407"/>
        <end position="428"/>
    </location>
</feature>
<keyword evidence="3" id="KW-0133">Cell shape</keyword>
<dbReference type="GO" id="GO:0015648">
    <property type="term" value="F:lipid-linked peptidoglycan transporter activity"/>
    <property type="evidence" value="ECO:0007669"/>
    <property type="project" value="TreeGrafter"/>
</dbReference>
<dbReference type="InterPro" id="IPR001182">
    <property type="entry name" value="FtsW/RodA"/>
</dbReference>
<organism evidence="9 10">
    <name type="scientific">Candidatus Cryptobacteroides merdipullorum</name>
    <dbReference type="NCBI Taxonomy" id="2840771"/>
    <lineage>
        <taxon>Bacteria</taxon>
        <taxon>Pseudomonadati</taxon>
        <taxon>Bacteroidota</taxon>
        <taxon>Bacteroidia</taxon>
        <taxon>Bacteroidales</taxon>
        <taxon>Candidatus Cryptobacteroides</taxon>
    </lineage>
</organism>
<keyword evidence="2 8" id="KW-0812">Transmembrane</keyword>
<dbReference type="PANTHER" id="PTHR30474:SF1">
    <property type="entry name" value="PEPTIDOGLYCAN GLYCOSYLTRANSFERASE MRDB"/>
    <property type="match status" value="1"/>
</dbReference>
<dbReference type="GO" id="GO:0032153">
    <property type="term" value="C:cell division site"/>
    <property type="evidence" value="ECO:0007669"/>
    <property type="project" value="TreeGrafter"/>
</dbReference>
<keyword evidence="4 8" id="KW-1133">Transmembrane helix</keyword>
<dbReference type="GO" id="GO:0008360">
    <property type="term" value="P:regulation of cell shape"/>
    <property type="evidence" value="ECO:0007669"/>
    <property type="project" value="UniProtKB-KW"/>
</dbReference>
<feature type="transmembrane region" description="Helical" evidence="8">
    <location>
        <begin position="193"/>
        <end position="211"/>
    </location>
</feature>
<evidence type="ECO:0000256" key="6">
    <source>
        <dbReference type="ARBA" id="ARBA00032370"/>
    </source>
</evidence>
<dbReference type="AlphaFoldDB" id="A0A9D1GNP9"/>
<evidence type="ECO:0000256" key="2">
    <source>
        <dbReference type="ARBA" id="ARBA00022692"/>
    </source>
</evidence>
<name>A0A9D1GNP9_9BACT</name>
<reference evidence="9" key="1">
    <citation type="submission" date="2020-10" db="EMBL/GenBank/DDBJ databases">
        <authorList>
            <person name="Gilroy R."/>
        </authorList>
    </citation>
    <scope>NUCLEOTIDE SEQUENCE</scope>
    <source>
        <strain evidence="9">ChiHecec2B26-709</strain>
    </source>
</reference>
<evidence type="ECO:0000313" key="9">
    <source>
        <dbReference type="EMBL" id="HIT46427.1"/>
    </source>
</evidence>
<dbReference type="PROSITE" id="PS00428">
    <property type="entry name" value="FTSW_RODA_SPOVE"/>
    <property type="match status" value="1"/>
</dbReference>
<dbReference type="InterPro" id="IPR018365">
    <property type="entry name" value="Cell_cycle_FtsW-rel_CS"/>
</dbReference>
<evidence type="ECO:0000313" key="10">
    <source>
        <dbReference type="Proteomes" id="UP000886881"/>
    </source>
</evidence>
<dbReference type="EMBL" id="DVLC01000022">
    <property type="protein sequence ID" value="HIT46427.1"/>
    <property type="molecule type" value="Genomic_DNA"/>
</dbReference>
<evidence type="ECO:0000256" key="3">
    <source>
        <dbReference type="ARBA" id="ARBA00022960"/>
    </source>
</evidence>
<feature type="transmembrane region" description="Helical" evidence="8">
    <location>
        <begin position="246"/>
        <end position="268"/>
    </location>
</feature>
<evidence type="ECO:0000256" key="7">
    <source>
        <dbReference type="ARBA" id="ARBA00033270"/>
    </source>
</evidence>
<feature type="transmembrane region" description="Helical" evidence="8">
    <location>
        <begin position="217"/>
        <end position="234"/>
    </location>
</feature>
<evidence type="ECO:0000256" key="1">
    <source>
        <dbReference type="ARBA" id="ARBA00004141"/>
    </source>
</evidence>
<gene>
    <name evidence="9" type="ORF">IAC35_01055</name>
</gene>
<dbReference type="Proteomes" id="UP000886881">
    <property type="component" value="Unassembled WGS sequence"/>
</dbReference>
<dbReference type="PANTHER" id="PTHR30474">
    <property type="entry name" value="CELL CYCLE PROTEIN"/>
    <property type="match status" value="1"/>
</dbReference>
<feature type="transmembrane region" description="Helical" evidence="8">
    <location>
        <begin position="378"/>
        <end position="401"/>
    </location>
</feature>
<feature type="transmembrane region" description="Helical" evidence="8">
    <location>
        <begin position="89"/>
        <end position="105"/>
    </location>
</feature>
<evidence type="ECO:0000256" key="4">
    <source>
        <dbReference type="ARBA" id="ARBA00022989"/>
    </source>
</evidence>
<comment type="subcellular location">
    <subcellularLocation>
        <location evidence="1">Membrane</location>
        <topology evidence="1">Multi-pass membrane protein</topology>
    </subcellularLocation>
</comment>
<feature type="transmembrane region" description="Helical" evidence="8">
    <location>
        <begin position="341"/>
        <end position="358"/>
    </location>
</feature>